<sequence length="32" mass="3667">MSIPFDLRLLTRQVMWSNSKVWLDPTVCCVAG</sequence>
<dbReference type="AlphaFoldDB" id="A0A6C8GTX3"/>
<protein>
    <submittedName>
        <fullName evidence="1">Uncharacterized protein</fullName>
    </submittedName>
</protein>
<evidence type="ECO:0000313" key="2">
    <source>
        <dbReference type="Proteomes" id="UP000004906"/>
    </source>
</evidence>
<comment type="caution">
    <text evidence="1">The sequence shown here is derived from an EMBL/GenBank/DDBJ whole genome shotgun (WGS) entry which is preliminary data.</text>
</comment>
<dbReference type="Proteomes" id="UP000004906">
    <property type="component" value="Unassembled WGS sequence"/>
</dbReference>
<reference evidence="1 2" key="1">
    <citation type="journal article" date="2011" name="BMC Genomics">
        <title>Genome sequencing reveals diversification of virulence factor content and possible host adaptation in distinct subpopulations of Salmonella enterica.</title>
        <authorList>
            <person name="den Bakker H.C."/>
            <person name="Moreno Switt A.I."/>
            <person name="Govoni G."/>
            <person name="Cummings C.A."/>
            <person name="Ranieri M.L."/>
            <person name="Degoricija L."/>
            <person name="Hoelzer K."/>
            <person name="Rodriguez-Rivera L.D."/>
            <person name="Brown S."/>
            <person name="Bolchacova E."/>
            <person name="Furtado M.R."/>
            <person name="Wiedmann M."/>
        </authorList>
    </citation>
    <scope>NUCLEOTIDE SEQUENCE [LARGE SCALE GENOMIC DNA]</scope>
    <source>
        <strain evidence="1 2">A4-669</strain>
    </source>
</reference>
<dbReference type="EMBL" id="AFCI01000122">
    <property type="protein sequence ID" value="EHC41653.1"/>
    <property type="molecule type" value="Genomic_DNA"/>
</dbReference>
<organism evidence="1 2">
    <name type="scientific">Salmonella enterica subsp. enterica serovar Adelaide str. A4-669</name>
    <dbReference type="NCBI Taxonomy" id="913063"/>
    <lineage>
        <taxon>Bacteria</taxon>
        <taxon>Pseudomonadati</taxon>
        <taxon>Pseudomonadota</taxon>
        <taxon>Gammaproteobacteria</taxon>
        <taxon>Enterobacterales</taxon>
        <taxon>Enterobacteriaceae</taxon>
        <taxon>Salmonella</taxon>
    </lineage>
</organism>
<proteinExistence type="predicted"/>
<accession>A0A6C8GTX3</accession>
<gene>
    <name evidence="1" type="ORF">LTSEADE_0302</name>
</gene>
<feature type="non-terminal residue" evidence="1">
    <location>
        <position position="32"/>
    </location>
</feature>
<evidence type="ECO:0000313" key="1">
    <source>
        <dbReference type="EMBL" id="EHC41653.1"/>
    </source>
</evidence>
<name>A0A6C8GTX3_SALET</name>